<evidence type="ECO:0000313" key="2">
    <source>
        <dbReference type="Proteomes" id="UP000005239"/>
    </source>
</evidence>
<gene>
    <name evidence="1" type="primary">WBGene00275034</name>
</gene>
<reference evidence="1" key="2">
    <citation type="submission" date="2022-06" db="UniProtKB">
        <authorList>
            <consortium name="EnsemblMetazoa"/>
        </authorList>
    </citation>
    <scope>IDENTIFICATION</scope>
    <source>
        <strain evidence="1">PS312</strain>
    </source>
</reference>
<proteinExistence type="predicted"/>
<dbReference type="AlphaFoldDB" id="A0A2A6BPR0"/>
<sequence length="82" mass="9457">MSPTKNNRCSFGKDKYTHNGKCHRFDQSSLNIITSSLLERDGWNRRGKLNDNSIRNFTETRRGEVQNSKLSIPCDHISTTNK</sequence>
<protein>
    <submittedName>
        <fullName evidence="1">Uncharacterized protein</fullName>
    </submittedName>
</protein>
<dbReference type="EnsemblMetazoa" id="PPA36665.1">
    <property type="protein sequence ID" value="PPA36665.1"/>
    <property type="gene ID" value="WBGene00275034"/>
</dbReference>
<organism evidence="1 2">
    <name type="scientific">Pristionchus pacificus</name>
    <name type="common">Parasitic nematode worm</name>
    <dbReference type="NCBI Taxonomy" id="54126"/>
    <lineage>
        <taxon>Eukaryota</taxon>
        <taxon>Metazoa</taxon>
        <taxon>Ecdysozoa</taxon>
        <taxon>Nematoda</taxon>
        <taxon>Chromadorea</taxon>
        <taxon>Rhabditida</taxon>
        <taxon>Rhabditina</taxon>
        <taxon>Diplogasteromorpha</taxon>
        <taxon>Diplogasteroidea</taxon>
        <taxon>Neodiplogasteridae</taxon>
        <taxon>Pristionchus</taxon>
    </lineage>
</organism>
<accession>A0A2A6BPR0</accession>
<accession>A0A8R1UTG0</accession>
<evidence type="ECO:0000313" key="1">
    <source>
        <dbReference type="EnsemblMetazoa" id="PPA36665.1"/>
    </source>
</evidence>
<reference evidence="2" key="1">
    <citation type="journal article" date="2008" name="Nat. Genet.">
        <title>The Pristionchus pacificus genome provides a unique perspective on nematode lifestyle and parasitism.</title>
        <authorList>
            <person name="Dieterich C."/>
            <person name="Clifton S.W."/>
            <person name="Schuster L.N."/>
            <person name="Chinwalla A."/>
            <person name="Delehaunty K."/>
            <person name="Dinkelacker I."/>
            <person name="Fulton L."/>
            <person name="Fulton R."/>
            <person name="Godfrey J."/>
            <person name="Minx P."/>
            <person name="Mitreva M."/>
            <person name="Roeseler W."/>
            <person name="Tian H."/>
            <person name="Witte H."/>
            <person name="Yang S.P."/>
            <person name="Wilson R.K."/>
            <person name="Sommer R.J."/>
        </authorList>
    </citation>
    <scope>NUCLEOTIDE SEQUENCE [LARGE SCALE GENOMIC DNA]</scope>
    <source>
        <strain evidence="2">PS312</strain>
    </source>
</reference>
<dbReference type="OrthoDB" id="5787372at2759"/>
<keyword evidence="2" id="KW-1185">Reference proteome</keyword>
<dbReference type="Proteomes" id="UP000005239">
    <property type="component" value="Unassembled WGS sequence"/>
</dbReference>
<name>A0A2A6BPR0_PRIPA</name>